<dbReference type="Proteomes" id="UP000323067">
    <property type="component" value="Chromosome vii"/>
</dbReference>
<proteinExistence type="predicted"/>
<feature type="compositionally biased region" description="Low complexity" evidence="1">
    <location>
        <begin position="460"/>
        <end position="483"/>
    </location>
</feature>
<feature type="compositionally biased region" description="Polar residues" evidence="1">
    <location>
        <begin position="398"/>
        <end position="411"/>
    </location>
</feature>
<feature type="compositionally biased region" description="Polar residues" evidence="1">
    <location>
        <begin position="484"/>
        <end position="508"/>
    </location>
</feature>
<evidence type="ECO:0000256" key="1">
    <source>
        <dbReference type="SAM" id="MobiDB-lite"/>
    </source>
</evidence>
<feature type="compositionally biased region" description="Polar residues" evidence="1">
    <location>
        <begin position="447"/>
        <end position="459"/>
    </location>
</feature>
<dbReference type="OrthoDB" id="4868340at2759"/>
<dbReference type="AlphaFoldDB" id="A0A2H4SGR8"/>
<gene>
    <name evidence="2" type="ORF">A9K55_008356</name>
</gene>
<feature type="compositionally biased region" description="Polar residues" evidence="1">
    <location>
        <begin position="235"/>
        <end position="251"/>
    </location>
</feature>
<dbReference type="EMBL" id="CP023324">
    <property type="protein sequence ID" value="ATY62304.1"/>
    <property type="molecule type" value="Genomic_DNA"/>
</dbReference>
<evidence type="ECO:0000313" key="2">
    <source>
        <dbReference type="EMBL" id="ATY62304.1"/>
    </source>
</evidence>
<feature type="region of interest" description="Disordered" evidence="1">
    <location>
        <begin position="235"/>
        <end position="256"/>
    </location>
</feature>
<feature type="region of interest" description="Disordered" evidence="1">
    <location>
        <begin position="387"/>
        <end position="610"/>
    </location>
</feature>
<sequence>MRVSVAAIGAVSLGSHVLAEAPLNIVGIPVIKEIADIDGQWKFDACHKVDSAVDGLIWPCASQLRTRVKFCPQVATTAAQRIAQRDCLCGVGSSFLVDAVACSECKVQNGLQPATQREHWTQYYNEVGDKYCKRPEVPLSFEAFTEELNNRMPVPEGGQNLNQHVGVVDPRIYYESAHLPVPKTQGAGKFTPAPAEVGHNDTAPVAVTDPLAGQVKVPVFIVVVNLPSANETNTASIRPTTPVSTSAPFRNTTQPTSTFLTITTTSSSTSSTTTSINVLPATSVVAAPGTVSGPVEEHTVVIDGQRCVVLIMWIIVDCSPKVDAGGNFAIDFENTGIDKTEPVMKLENGAQFDKVKDAMADAGKNEMLAEQAKQRVDTAAPVVAAPGNASNKELLPAKQSTGGSKGPSSNEIICPDGTEIVKGPSGGSEAGASAPVGTIKPIAANPAQDSSKPAQDSSKPAQNAGNPAQNSANPAQNSANPAQDSSKPAQNAGNPAQNSANPAQDSSKPAQNAGNPAQNSANPAQNSANPAQDSSKPAQNAGNPAQNSANPAQNSANPAQDSSKPAQNAGNPAQNSANPAQNSANPAQNSANPAQNSSSRPGSSVGPSDAPACVCPATSTAPATPDAKEICAKSDKTKNDCLALCDDDVRSCLCSEASFAHLRFFDEAIICARRDVDARQGEFEAQILFEVKARYCQHKQFGNDFAAAYASVDGEWREARNPNPNLS</sequence>
<name>A0A2H4SGR8_CORMI</name>
<accession>A0A2H4SGR8</accession>
<evidence type="ECO:0000313" key="3">
    <source>
        <dbReference type="Proteomes" id="UP000323067"/>
    </source>
</evidence>
<dbReference type="VEuPathDB" id="FungiDB:CCM_01124"/>
<reference evidence="2 3" key="1">
    <citation type="journal article" date="2017" name="BMC Genomics">
        <title>Chromosome level assembly and secondary metabolite potential of the parasitic fungus Cordyceps militaris.</title>
        <authorList>
            <person name="Kramer G.J."/>
            <person name="Nodwell J.R."/>
        </authorList>
    </citation>
    <scope>NUCLEOTIDE SEQUENCE [LARGE SCALE GENOMIC DNA]</scope>
    <source>
        <strain evidence="2 3">ATCC 34164</strain>
    </source>
</reference>
<protein>
    <submittedName>
        <fullName evidence="2">Uncharacterized protein</fullName>
    </submittedName>
</protein>
<dbReference type="VEuPathDB" id="FungiDB:A9K55_008356"/>
<feature type="compositionally biased region" description="Low complexity" evidence="1">
    <location>
        <begin position="509"/>
        <end position="610"/>
    </location>
</feature>
<organism evidence="2 3">
    <name type="scientific">Cordyceps militaris</name>
    <name type="common">Caterpillar fungus</name>
    <name type="synonym">Clavaria militaris</name>
    <dbReference type="NCBI Taxonomy" id="73501"/>
    <lineage>
        <taxon>Eukaryota</taxon>
        <taxon>Fungi</taxon>
        <taxon>Dikarya</taxon>
        <taxon>Ascomycota</taxon>
        <taxon>Pezizomycotina</taxon>
        <taxon>Sordariomycetes</taxon>
        <taxon>Hypocreomycetidae</taxon>
        <taxon>Hypocreales</taxon>
        <taxon>Cordycipitaceae</taxon>
        <taxon>Cordyceps</taxon>
    </lineage>
</organism>